<dbReference type="EMBL" id="FQWF01000003">
    <property type="protein sequence ID" value="SHG21357.1"/>
    <property type="molecule type" value="Genomic_DNA"/>
</dbReference>
<name>A0A1M5HZH6_9FLAO</name>
<dbReference type="Proteomes" id="UP000184020">
    <property type="component" value="Unassembled WGS sequence"/>
</dbReference>
<sequence>MFENSISKSQNTPKEISNITAEILNVNEITLRPFFSGSIVV</sequence>
<evidence type="ECO:0000313" key="2">
    <source>
        <dbReference type="Proteomes" id="UP000184020"/>
    </source>
</evidence>
<organism evidence="1 2">
    <name type="scientific">Flavobacterium micromati</name>
    <dbReference type="NCBI Taxonomy" id="229205"/>
    <lineage>
        <taxon>Bacteria</taxon>
        <taxon>Pseudomonadati</taxon>
        <taxon>Bacteroidota</taxon>
        <taxon>Flavobacteriia</taxon>
        <taxon>Flavobacteriales</taxon>
        <taxon>Flavobacteriaceae</taxon>
        <taxon>Flavobacterium</taxon>
    </lineage>
</organism>
<protein>
    <submittedName>
        <fullName evidence="1">Uncharacterized protein</fullName>
    </submittedName>
</protein>
<evidence type="ECO:0000313" key="1">
    <source>
        <dbReference type="EMBL" id="SHG21357.1"/>
    </source>
</evidence>
<proteinExistence type="predicted"/>
<gene>
    <name evidence="1" type="ORF">SAMN05444372_103205</name>
</gene>
<dbReference type="AlphaFoldDB" id="A0A1M5HZH6"/>
<reference evidence="2" key="1">
    <citation type="submission" date="2016-11" db="EMBL/GenBank/DDBJ databases">
        <authorList>
            <person name="Varghese N."/>
            <person name="Submissions S."/>
        </authorList>
    </citation>
    <scope>NUCLEOTIDE SEQUENCE [LARGE SCALE GENOMIC DNA]</scope>
    <source>
        <strain evidence="2">DSM 17659</strain>
    </source>
</reference>
<accession>A0A1M5HZH6</accession>
<keyword evidence="2" id="KW-1185">Reference proteome</keyword>